<comment type="similarity">
    <text evidence="5">Belongs to the FMN-dependent alpha-hydroxy acid dehydrogenase family.</text>
</comment>
<dbReference type="PROSITE" id="PS51349">
    <property type="entry name" value="FMN_HYDROXY_ACID_DH_2"/>
    <property type="match status" value="1"/>
</dbReference>
<evidence type="ECO:0000313" key="10">
    <source>
        <dbReference type="Proteomes" id="UP000799537"/>
    </source>
</evidence>
<keyword evidence="4" id="KW-0560">Oxidoreductase</keyword>
<feature type="binding site" evidence="7">
    <location>
        <position position="210"/>
    </location>
    <ligand>
        <name>glyoxylate</name>
        <dbReference type="ChEBI" id="CHEBI:36655"/>
    </ligand>
</feature>
<dbReference type="PANTHER" id="PTHR10578">
    <property type="entry name" value="S -2-HYDROXY-ACID OXIDASE-RELATED"/>
    <property type="match status" value="1"/>
</dbReference>
<dbReference type="CDD" id="cd03332">
    <property type="entry name" value="LMO_FMN"/>
    <property type="match status" value="1"/>
</dbReference>
<evidence type="ECO:0000256" key="3">
    <source>
        <dbReference type="ARBA" id="ARBA00022643"/>
    </source>
</evidence>
<evidence type="ECO:0000256" key="6">
    <source>
        <dbReference type="PIRSR" id="PIRSR000138-1"/>
    </source>
</evidence>
<sequence>MSFRVIEDVAYRTKEGVKAPDPVAYEQKIYQRGLEYERPPFTFQSLKWEAQAEERMAAESKGYVVGNAGTGETARKNREAFAKWSIVPSRLNKTSELPNLSTQVKRISEQRLPFPIAIAPVGVQRIFNPDGEVASAKAAAREGVPYIMSTASSTSIEDVAKANGDGVRWYQLYWPSNEHNEITASLLSRAKKAGFSALFVTLDTYILGWRPSDMDNGYNPFLRSDNIGVAIGFADPVFRAQFKSKHGVEIEEKIHDAAAEWTQTVFPGFSHSWEDIKFLKEHWDGPIVLKGIQTIADAQKCVELGLQGIVVSNHGGRQVDGGVSSLGVLPRIVDAVGGKIDIFFDSGIRCGADIAKALALGAQGCLIGRPYVYGLALGGQEGVSHVLKSLLGDLELTLHLAGIQSASPEHLNRSVLIREDEL</sequence>
<dbReference type="PANTHER" id="PTHR10578:SF143">
    <property type="entry name" value="FMN-DEPENDENT ALPHA-HYDROXY ACID DEHYDROGENASE PB1A11.03"/>
    <property type="match status" value="1"/>
</dbReference>
<feature type="binding site" evidence="7">
    <location>
        <position position="314"/>
    </location>
    <ligand>
        <name>glyoxylate</name>
        <dbReference type="ChEBI" id="CHEBI:36655"/>
    </ligand>
</feature>
<feature type="binding site" evidence="7">
    <location>
        <position position="317"/>
    </location>
    <ligand>
        <name>glyoxylate</name>
        <dbReference type="ChEBI" id="CHEBI:36655"/>
    </ligand>
</feature>
<dbReference type="SUPFAM" id="SSF51395">
    <property type="entry name" value="FMN-linked oxidoreductases"/>
    <property type="match status" value="1"/>
</dbReference>
<feature type="binding site" evidence="7">
    <location>
        <position position="63"/>
    </location>
    <ligand>
        <name>glyoxylate</name>
        <dbReference type="ChEBI" id="CHEBI:36655"/>
    </ligand>
</feature>
<dbReference type="OrthoDB" id="25826at2759"/>
<name>A0A6A6CA86_ZASCE</name>
<evidence type="ECO:0000313" key="9">
    <source>
        <dbReference type="EMBL" id="KAF2163961.1"/>
    </source>
</evidence>
<dbReference type="InterPro" id="IPR000262">
    <property type="entry name" value="FMN-dep_DH"/>
</dbReference>
<dbReference type="FunFam" id="3.20.20.70:FF:000132">
    <property type="entry name" value="FMN dependent dehydrogenase"/>
    <property type="match status" value="1"/>
</dbReference>
<feature type="binding site" evidence="7">
    <location>
        <position position="173"/>
    </location>
    <ligand>
        <name>glyoxylate</name>
        <dbReference type="ChEBI" id="CHEBI:36655"/>
    </ligand>
</feature>
<evidence type="ECO:0000256" key="5">
    <source>
        <dbReference type="ARBA" id="ARBA00024042"/>
    </source>
</evidence>
<feature type="active site" description="Proton acceptor" evidence="6">
    <location>
        <position position="314"/>
    </location>
</feature>
<evidence type="ECO:0000256" key="2">
    <source>
        <dbReference type="ARBA" id="ARBA00022630"/>
    </source>
</evidence>
<organism evidence="9 10">
    <name type="scientific">Zasmidium cellare ATCC 36951</name>
    <dbReference type="NCBI Taxonomy" id="1080233"/>
    <lineage>
        <taxon>Eukaryota</taxon>
        <taxon>Fungi</taxon>
        <taxon>Dikarya</taxon>
        <taxon>Ascomycota</taxon>
        <taxon>Pezizomycotina</taxon>
        <taxon>Dothideomycetes</taxon>
        <taxon>Dothideomycetidae</taxon>
        <taxon>Mycosphaerellales</taxon>
        <taxon>Mycosphaerellaceae</taxon>
        <taxon>Zasmidium</taxon>
    </lineage>
</organism>
<dbReference type="PROSITE" id="PS00557">
    <property type="entry name" value="FMN_HYDROXY_ACID_DH_1"/>
    <property type="match status" value="1"/>
</dbReference>
<evidence type="ECO:0000256" key="1">
    <source>
        <dbReference type="ARBA" id="ARBA00001917"/>
    </source>
</evidence>
<evidence type="ECO:0000256" key="4">
    <source>
        <dbReference type="ARBA" id="ARBA00023002"/>
    </source>
</evidence>
<dbReference type="Pfam" id="PF01070">
    <property type="entry name" value="FMN_dh"/>
    <property type="match status" value="1"/>
</dbReference>
<dbReference type="InterPro" id="IPR008259">
    <property type="entry name" value="FMN_hydac_DH_AS"/>
</dbReference>
<feature type="binding site" evidence="7">
    <location>
        <position position="171"/>
    </location>
    <ligand>
        <name>FMN</name>
        <dbReference type="ChEBI" id="CHEBI:58210"/>
    </ligand>
</feature>
<feature type="binding site" evidence="7">
    <location>
        <position position="201"/>
    </location>
    <ligand>
        <name>FMN</name>
        <dbReference type="ChEBI" id="CHEBI:58210"/>
    </ligand>
</feature>
<dbReference type="EMBL" id="ML993606">
    <property type="protein sequence ID" value="KAF2163961.1"/>
    <property type="molecule type" value="Genomic_DNA"/>
</dbReference>
<gene>
    <name evidence="9" type="ORF">M409DRAFT_57065</name>
</gene>
<accession>A0A6A6CA86</accession>
<dbReference type="RefSeq" id="XP_033664850.1">
    <property type="nucleotide sequence ID" value="XM_033813502.1"/>
</dbReference>
<keyword evidence="2 7" id="KW-0285">Flavoprotein</keyword>
<dbReference type="GeneID" id="54566774"/>
<feature type="domain" description="FMN hydroxy acid dehydrogenase" evidence="8">
    <location>
        <begin position="37"/>
        <end position="419"/>
    </location>
</feature>
<keyword evidence="3 7" id="KW-0288">FMN</keyword>
<evidence type="ECO:0000259" key="8">
    <source>
        <dbReference type="PROSITE" id="PS51349"/>
    </source>
</evidence>
<feature type="binding site" evidence="7">
    <location>
        <begin position="345"/>
        <end position="349"/>
    </location>
    <ligand>
        <name>FMN</name>
        <dbReference type="ChEBI" id="CHEBI:58210"/>
    </ligand>
</feature>
<dbReference type="GO" id="GO:0010181">
    <property type="term" value="F:FMN binding"/>
    <property type="evidence" value="ECO:0007669"/>
    <property type="project" value="InterPro"/>
</dbReference>
<feature type="binding site" evidence="7">
    <location>
        <position position="312"/>
    </location>
    <ligand>
        <name>FMN</name>
        <dbReference type="ChEBI" id="CHEBI:58210"/>
    </ligand>
</feature>
<keyword evidence="10" id="KW-1185">Reference proteome</keyword>
<feature type="binding site" evidence="7">
    <location>
        <begin position="120"/>
        <end position="122"/>
    </location>
    <ligand>
        <name>FMN</name>
        <dbReference type="ChEBI" id="CHEBI:58210"/>
    </ligand>
</feature>
<feature type="binding site" evidence="7">
    <location>
        <begin position="368"/>
        <end position="369"/>
    </location>
    <ligand>
        <name>FMN</name>
        <dbReference type="ChEBI" id="CHEBI:58210"/>
    </ligand>
</feature>
<reference evidence="9" key="1">
    <citation type="journal article" date="2020" name="Stud. Mycol.">
        <title>101 Dothideomycetes genomes: a test case for predicting lifestyles and emergence of pathogens.</title>
        <authorList>
            <person name="Haridas S."/>
            <person name="Albert R."/>
            <person name="Binder M."/>
            <person name="Bloem J."/>
            <person name="Labutti K."/>
            <person name="Salamov A."/>
            <person name="Andreopoulos B."/>
            <person name="Baker S."/>
            <person name="Barry K."/>
            <person name="Bills G."/>
            <person name="Bluhm B."/>
            <person name="Cannon C."/>
            <person name="Castanera R."/>
            <person name="Culley D."/>
            <person name="Daum C."/>
            <person name="Ezra D."/>
            <person name="Gonzalez J."/>
            <person name="Henrissat B."/>
            <person name="Kuo A."/>
            <person name="Liang C."/>
            <person name="Lipzen A."/>
            <person name="Lutzoni F."/>
            <person name="Magnuson J."/>
            <person name="Mondo S."/>
            <person name="Nolan M."/>
            <person name="Ohm R."/>
            <person name="Pangilinan J."/>
            <person name="Park H.-J."/>
            <person name="Ramirez L."/>
            <person name="Alfaro M."/>
            <person name="Sun H."/>
            <person name="Tritt A."/>
            <person name="Yoshinaga Y."/>
            <person name="Zwiers L.-H."/>
            <person name="Turgeon B."/>
            <person name="Goodwin S."/>
            <person name="Spatafora J."/>
            <person name="Crous P."/>
            <person name="Grigoriev I."/>
        </authorList>
    </citation>
    <scope>NUCLEOTIDE SEQUENCE</scope>
    <source>
        <strain evidence="9">ATCC 36951</strain>
    </source>
</reference>
<dbReference type="InterPro" id="IPR037350">
    <property type="entry name" value="LMO_FMN"/>
</dbReference>
<protein>
    <recommendedName>
        <fullName evidence="8">FMN hydroxy acid dehydrogenase domain-containing protein</fullName>
    </recommendedName>
</protein>
<dbReference type="Gene3D" id="3.20.20.70">
    <property type="entry name" value="Aldolase class I"/>
    <property type="match status" value="1"/>
</dbReference>
<evidence type="ECO:0000256" key="7">
    <source>
        <dbReference type="PIRSR" id="PIRSR000138-2"/>
    </source>
</evidence>
<dbReference type="InterPro" id="IPR012133">
    <property type="entry name" value="Alpha-hydoxy_acid_DH_FMN"/>
</dbReference>
<dbReference type="InterPro" id="IPR037396">
    <property type="entry name" value="FMN_HAD"/>
</dbReference>
<comment type="cofactor">
    <cofactor evidence="1">
        <name>FMN</name>
        <dbReference type="ChEBI" id="CHEBI:58210"/>
    </cofactor>
</comment>
<dbReference type="PIRSF" id="PIRSF000138">
    <property type="entry name" value="Al-hdrx_acd_dh"/>
    <property type="match status" value="1"/>
</dbReference>
<proteinExistence type="inferred from homology"/>
<dbReference type="GO" id="GO:0016491">
    <property type="term" value="F:oxidoreductase activity"/>
    <property type="evidence" value="ECO:0007669"/>
    <property type="project" value="UniProtKB-KW"/>
</dbReference>
<feature type="binding site" evidence="7">
    <location>
        <position position="149"/>
    </location>
    <ligand>
        <name>FMN</name>
        <dbReference type="ChEBI" id="CHEBI:58210"/>
    </ligand>
</feature>
<dbReference type="Proteomes" id="UP000799537">
    <property type="component" value="Unassembled WGS sequence"/>
</dbReference>
<dbReference type="InterPro" id="IPR013785">
    <property type="entry name" value="Aldolase_TIM"/>
</dbReference>
<dbReference type="AlphaFoldDB" id="A0A6A6CA86"/>
<feature type="binding site" evidence="7">
    <location>
        <position position="290"/>
    </location>
    <ligand>
        <name>FMN</name>
        <dbReference type="ChEBI" id="CHEBI:58210"/>
    </ligand>
</feature>